<gene>
    <name evidence="2" type="ORF">Q8791_29255</name>
</gene>
<dbReference type="SMART" id="SM00530">
    <property type="entry name" value="HTH_XRE"/>
    <property type="match status" value="1"/>
</dbReference>
<dbReference type="InterPro" id="IPR001387">
    <property type="entry name" value="Cro/C1-type_HTH"/>
</dbReference>
<evidence type="ECO:0000259" key="1">
    <source>
        <dbReference type="PROSITE" id="PS50943"/>
    </source>
</evidence>
<accession>A0ABU7KGF1</accession>
<dbReference type="CDD" id="cd00093">
    <property type="entry name" value="HTH_XRE"/>
    <property type="match status" value="1"/>
</dbReference>
<evidence type="ECO:0000313" key="3">
    <source>
        <dbReference type="Proteomes" id="UP001356095"/>
    </source>
</evidence>
<reference evidence="2 3" key="1">
    <citation type="submission" date="2023-08" db="EMBL/GenBank/DDBJ databases">
        <authorList>
            <person name="Girao M."/>
            <person name="Carvalho M.F."/>
        </authorList>
    </citation>
    <scope>NUCLEOTIDE SEQUENCE [LARGE SCALE GENOMIC DNA]</scope>
    <source>
        <strain evidence="2 3">CT-R113</strain>
    </source>
</reference>
<sequence>MTDSPSSSVRRARKELATRLRELRKDAELTARALSVAAGWHESKTSRIESGERLVSDTDVRIWCRICGVSELADDLVAVSRDVDAMYVEWQRQHHGGLRRAQAARAPLYERTRHMRVYSSTVMPGLFQTPAYAGSLLSAIASFRRVPNDVEAAVEARTARNRVLHEGDHRFCVLMEESVLRYRIGDRETMRGQLEHLLGVMSLPSVAVGVVPFVTEERPVWPVETFTLFDTDRAHVETLSAQITVTAPGELGLYARAFEELAGISVFGARARATIVSAMGAPE</sequence>
<protein>
    <submittedName>
        <fullName evidence="2">Helix-turn-helix transcriptional regulator</fullName>
    </submittedName>
</protein>
<dbReference type="RefSeq" id="WP_330095079.1">
    <property type="nucleotide sequence ID" value="NZ_JAUZMY010000046.1"/>
</dbReference>
<keyword evidence="3" id="KW-1185">Reference proteome</keyword>
<dbReference type="EMBL" id="JAUZMY010000046">
    <property type="protein sequence ID" value="MEE2041320.1"/>
    <property type="molecule type" value="Genomic_DNA"/>
</dbReference>
<dbReference type="Pfam" id="PF19054">
    <property type="entry name" value="DUF5753"/>
    <property type="match status" value="1"/>
</dbReference>
<dbReference type="InterPro" id="IPR043917">
    <property type="entry name" value="DUF5753"/>
</dbReference>
<organism evidence="2 3">
    <name type="scientific">Nocardiopsis codii</name>
    <dbReference type="NCBI Taxonomy" id="3065942"/>
    <lineage>
        <taxon>Bacteria</taxon>
        <taxon>Bacillati</taxon>
        <taxon>Actinomycetota</taxon>
        <taxon>Actinomycetes</taxon>
        <taxon>Streptosporangiales</taxon>
        <taxon>Nocardiopsidaceae</taxon>
        <taxon>Nocardiopsis</taxon>
    </lineage>
</organism>
<dbReference type="SUPFAM" id="SSF47413">
    <property type="entry name" value="lambda repressor-like DNA-binding domains"/>
    <property type="match status" value="1"/>
</dbReference>
<dbReference type="Gene3D" id="1.10.260.40">
    <property type="entry name" value="lambda repressor-like DNA-binding domains"/>
    <property type="match status" value="1"/>
</dbReference>
<dbReference type="Proteomes" id="UP001356095">
    <property type="component" value="Unassembled WGS sequence"/>
</dbReference>
<feature type="domain" description="HTH cro/C1-type" evidence="1">
    <location>
        <begin position="20"/>
        <end position="76"/>
    </location>
</feature>
<evidence type="ECO:0000313" key="2">
    <source>
        <dbReference type="EMBL" id="MEE2041320.1"/>
    </source>
</evidence>
<name>A0ABU7KGF1_9ACTN</name>
<dbReference type="PROSITE" id="PS50943">
    <property type="entry name" value="HTH_CROC1"/>
    <property type="match status" value="1"/>
</dbReference>
<dbReference type="Pfam" id="PF13560">
    <property type="entry name" value="HTH_31"/>
    <property type="match status" value="1"/>
</dbReference>
<dbReference type="InterPro" id="IPR010982">
    <property type="entry name" value="Lambda_DNA-bd_dom_sf"/>
</dbReference>
<comment type="caution">
    <text evidence="2">The sequence shown here is derived from an EMBL/GenBank/DDBJ whole genome shotgun (WGS) entry which is preliminary data.</text>
</comment>
<proteinExistence type="predicted"/>